<evidence type="ECO:0000259" key="2">
    <source>
        <dbReference type="SMART" id="SM00646"/>
    </source>
</evidence>
<dbReference type="EC" id="3.5.1.28" evidence="3"/>
<dbReference type="GO" id="GO:0009253">
    <property type="term" value="P:peptidoglycan catabolic process"/>
    <property type="evidence" value="ECO:0007669"/>
    <property type="project" value="InterPro"/>
</dbReference>
<dbReference type="Proteomes" id="UP000823927">
    <property type="component" value="Unassembled WGS sequence"/>
</dbReference>
<dbReference type="Gene3D" id="3.40.630.40">
    <property type="entry name" value="Zn-dependent exopeptidases"/>
    <property type="match status" value="1"/>
</dbReference>
<evidence type="ECO:0000313" key="3">
    <source>
        <dbReference type="EMBL" id="HIS47767.1"/>
    </source>
</evidence>
<proteinExistence type="predicted"/>
<dbReference type="SMART" id="SM00646">
    <property type="entry name" value="Ami_3"/>
    <property type="match status" value="1"/>
</dbReference>
<keyword evidence="1 3" id="KW-0378">Hydrolase</keyword>
<protein>
    <submittedName>
        <fullName evidence="3">N-acetylmuramoyl-L-alanine amidase CwlD</fullName>
        <ecNumber evidence="3">3.5.1.28</ecNumber>
    </submittedName>
</protein>
<evidence type="ECO:0000313" key="4">
    <source>
        <dbReference type="Proteomes" id="UP000823927"/>
    </source>
</evidence>
<dbReference type="AlphaFoldDB" id="A0A9D1F6E5"/>
<organism evidence="3 4">
    <name type="scientific">Candidatus Scybalocola faecigallinarum</name>
    <dbReference type="NCBI Taxonomy" id="2840941"/>
    <lineage>
        <taxon>Bacteria</taxon>
        <taxon>Bacillati</taxon>
        <taxon>Bacillota</taxon>
        <taxon>Clostridia</taxon>
        <taxon>Lachnospirales</taxon>
        <taxon>Lachnospiraceae</taxon>
        <taxon>Lachnospiraceae incertae sedis</taxon>
        <taxon>Candidatus Scybalocola (ex Gilroy et al. 2021)</taxon>
    </lineage>
</organism>
<name>A0A9D1F6E5_9FIRM</name>
<dbReference type="CDD" id="cd02696">
    <property type="entry name" value="MurNAc-LAA"/>
    <property type="match status" value="1"/>
</dbReference>
<dbReference type="InterPro" id="IPR002508">
    <property type="entry name" value="MurNAc-LAA_cat"/>
</dbReference>
<comment type="caution">
    <text evidence="3">The sequence shown here is derived from an EMBL/GenBank/DDBJ whole genome shotgun (WGS) entry which is preliminary data.</text>
</comment>
<dbReference type="GO" id="GO:0030288">
    <property type="term" value="C:outer membrane-bounded periplasmic space"/>
    <property type="evidence" value="ECO:0007669"/>
    <property type="project" value="TreeGrafter"/>
</dbReference>
<feature type="domain" description="MurNAc-LAA" evidence="2">
    <location>
        <begin position="108"/>
        <end position="220"/>
    </location>
</feature>
<accession>A0A9D1F6E5</accession>
<dbReference type="SUPFAM" id="SSF53187">
    <property type="entry name" value="Zn-dependent exopeptidases"/>
    <property type="match status" value="1"/>
</dbReference>
<reference evidence="3" key="1">
    <citation type="submission" date="2020-10" db="EMBL/GenBank/DDBJ databases">
        <authorList>
            <person name="Gilroy R."/>
        </authorList>
    </citation>
    <scope>NUCLEOTIDE SEQUENCE</scope>
    <source>
        <strain evidence="3">CHK178-757</strain>
    </source>
</reference>
<dbReference type="NCBIfam" id="TIGR02883">
    <property type="entry name" value="spore_cwlD"/>
    <property type="match status" value="1"/>
</dbReference>
<sequence>MKIRTSIFCFLLIFACAGILLSRLDSQAVSDTVHSWTVVVDAGHGGNDPGKVGVNDALEKDINLKIALYLREYLTQEGIRVVMTRTTDTGLYSEDSTNKKSEDMKNRIEMIEENNGDLLVSIHQNSYTQEKYCGAQVFYYTGSQEGGRLAALVQESLISGADPENHRQAKENSDYYLLKKSSVPAIICECGFLSNYEECEKLTTDDYQKTIARCIADGILTYCAQTSR</sequence>
<dbReference type="PROSITE" id="PS51257">
    <property type="entry name" value="PROKAR_LIPOPROTEIN"/>
    <property type="match status" value="1"/>
</dbReference>
<dbReference type="InterPro" id="IPR014234">
    <property type="entry name" value="Spore_CwlD"/>
</dbReference>
<gene>
    <name evidence="3" type="primary">cwlD</name>
    <name evidence="3" type="ORF">IAB46_09510</name>
</gene>
<dbReference type="EMBL" id="DVIT01000032">
    <property type="protein sequence ID" value="HIS47767.1"/>
    <property type="molecule type" value="Genomic_DNA"/>
</dbReference>
<dbReference type="InterPro" id="IPR050695">
    <property type="entry name" value="N-acetylmuramoyl_amidase_3"/>
</dbReference>
<evidence type="ECO:0000256" key="1">
    <source>
        <dbReference type="ARBA" id="ARBA00022801"/>
    </source>
</evidence>
<dbReference type="PANTHER" id="PTHR30404">
    <property type="entry name" value="N-ACETYLMURAMOYL-L-ALANINE AMIDASE"/>
    <property type="match status" value="1"/>
</dbReference>
<dbReference type="Pfam" id="PF01520">
    <property type="entry name" value="Amidase_3"/>
    <property type="match status" value="1"/>
</dbReference>
<dbReference type="PANTHER" id="PTHR30404:SF0">
    <property type="entry name" value="N-ACETYLMURAMOYL-L-ALANINE AMIDASE AMIC"/>
    <property type="match status" value="1"/>
</dbReference>
<dbReference type="GO" id="GO:0008745">
    <property type="term" value="F:N-acetylmuramoyl-L-alanine amidase activity"/>
    <property type="evidence" value="ECO:0007669"/>
    <property type="project" value="UniProtKB-EC"/>
</dbReference>
<reference evidence="3" key="2">
    <citation type="journal article" date="2021" name="PeerJ">
        <title>Extensive microbial diversity within the chicken gut microbiome revealed by metagenomics and culture.</title>
        <authorList>
            <person name="Gilroy R."/>
            <person name="Ravi A."/>
            <person name="Getino M."/>
            <person name="Pursley I."/>
            <person name="Horton D.L."/>
            <person name="Alikhan N.F."/>
            <person name="Baker D."/>
            <person name="Gharbi K."/>
            <person name="Hall N."/>
            <person name="Watson M."/>
            <person name="Adriaenssens E.M."/>
            <person name="Foster-Nyarko E."/>
            <person name="Jarju S."/>
            <person name="Secka A."/>
            <person name="Antonio M."/>
            <person name="Oren A."/>
            <person name="Chaudhuri R.R."/>
            <person name="La Ragione R."/>
            <person name="Hildebrand F."/>
            <person name="Pallen M.J."/>
        </authorList>
    </citation>
    <scope>NUCLEOTIDE SEQUENCE</scope>
    <source>
        <strain evidence="3">CHK178-757</strain>
    </source>
</reference>